<evidence type="ECO:0000256" key="7">
    <source>
        <dbReference type="ARBA" id="ARBA00023053"/>
    </source>
</evidence>
<dbReference type="AlphaFoldDB" id="A0A6J2SY49"/>
<keyword evidence="3 12" id="KW-0813">Transport</keyword>
<dbReference type="Gene3D" id="2.60.470.10">
    <property type="entry name" value="Acid-sensing ion channels like domains"/>
    <property type="match status" value="1"/>
</dbReference>
<gene>
    <name evidence="15" type="primary">LOC111599427</name>
</gene>
<evidence type="ECO:0000256" key="2">
    <source>
        <dbReference type="ARBA" id="ARBA00007193"/>
    </source>
</evidence>
<evidence type="ECO:0000256" key="10">
    <source>
        <dbReference type="ARBA" id="ARBA00023201"/>
    </source>
</evidence>
<dbReference type="RefSeq" id="XP_030080824.1">
    <property type="nucleotide sequence ID" value="XM_030224964.1"/>
</dbReference>
<dbReference type="PANTHER" id="PTHR11690">
    <property type="entry name" value="AMILORIDE-SENSITIVE SODIUM CHANNEL-RELATED"/>
    <property type="match status" value="1"/>
</dbReference>
<evidence type="ECO:0000256" key="6">
    <source>
        <dbReference type="ARBA" id="ARBA00022989"/>
    </source>
</evidence>
<name>A0A6J2SY49_DROHY</name>
<protein>
    <submittedName>
        <fullName evidence="15">Pickpocket protein 19</fullName>
    </submittedName>
</protein>
<dbReference type="PANTHER" id="PTHR11690:SF288">
    <property type="entry name" value="AMILORIDE-SENSITIVE NA+ CHANNEL-RELATED"/>
    <property type="match status" value="1"/>
</dbReference>
<keyword evidence="7" id="KW-0915">Sodium</keyword>
<evidence type="ECO:0000256" key="13">
    <source>
        <dbReference type="SAM" id="Phobius"/>
    </source>
</evidence>
<evidence type="ECO:0000256" key="3">
    <source>
        <dbReference type="ARBA" id="ARBA00022448"/>
    </source>
</evidence>
<evidence type="ECO:0000256" key="12">
    <source>
        <dbReference type="RuleBase" id="RU000679"/>
    </source>
</evidence>
<keyword evidence="4 12" id="KW-0894">Sodium channel</keyword>
<dbReference type="KEGG" id="dhe:111599427"/>
<dbReference type="InterPro" id="IPR001873">
    <property type="entry name" value="ENaC"/>
</dbReference>
<proteinExistence type="inferred from homology"/>
<dbReference type="Pfam" id="PF00858">
    <property type="entry name" value="ASC"/>
    <property type="match status" value="1"/>
</dbReference>
<dbReference type="GO" id="GO:0005886">
    <property type="term" value="C:plasma membrane"/>
    <property type="evidence" value="ECO:0007669"/>
    <property type="project" value="TreeGrafter"/>
</dbReference>
<keyword evidence="11 12" id="KW-0407">Ion channel</keyword>
<feature type="transmembrane region" description="Helical" evidence="13">
    <location>
        <begin position="88"/>
        <end position="106"/>
    </location>
</feature>
<dbReference type="GO" id="GO:0015280">
    <property type="term" value="F:ligand-gated sodium channel activity"/>
    <property type="evidence" value="ECO:0007669"/>
    <property type="project" value="TreeGrafter"/>
</dbReference>
<evidence type="ECO:0000256" key="5">
    <source>
        <dbReference type="ARBA" id="ARBA00022692"/>
    </source>
</evidence>
<evidence type="ECO:0000256" key="11">
    <source>
        <dbReference type="ARBA" id="ARBA00023303"/>
    </source>
</evidence>
<evidence type="ECO:0000256" key="4">
    <source>
        <dbReference type="ARBA" id="ARBA00022461"/>
    </source>
</evidence>
<dbReference type="OrthoDB" id="5874059at2759"/>
<organism evidence="14 15">
    <name type="scientific">Drosophila hydei</name>
    <name type="common">Fruit fly</name>
    <dbReference type="NCBI Taxonomy" id="7224"/>
    <lineage>
        <taxon>Eukaryota</taxon>
        <taxon>Metazoa</taxon>
        <taxon>Ecdysozoa</taxon>
        <taxon>Arthropoda</taxon>
        <taxon>Hexapoda</taxon>
        <taxon>Insecta</taxon>
        <taxon>Pterygota</taxon>
        <taxon>Neoptera</taxon>
        <taxon>Endopterygota</taxon>
        <taxon>Diptera</taxon>
        <taxon>Brachycera</taxon>
        <taxon>Muscomorpha</taxon>
        <taxon>Ephydroidea</taxon>
        <taxon>Drosophilidae</taxon>
        <taxon>Drosophila</taxon>
    </lineage>
</organism>
<evidence type="ECO:0000256" key="1">
    <source>
        <dbReference type="ARBA" id="ARBA00004141"/>
    </source>
</evidence>
<evidence type="ECO:0000313" key="15">
    <source>
        <dbReference type="RefSeq" id="XP_030080824.1"/>
    </source>
</evidence>
<evidence type="ECO:0000313" key="14">
    <source>
        <dbReference type="Proteomes" id="UP000504633"/>
    </source>
</evidence>
<keyword evidence="14" id="KW-1185">Reference proteome</keyword>
<keyword evidence="5 12" id="KW-0812">Transmembrane</keyword>
<reference evidence="15" key="1">
    <citation type="submission" date="2025-08" db="UniProtKB">
        <authorList>
            <consortium name="RefSeq"/>
        </authorList>
    </citation>
    <scope>IDENTIFICATION</scope>
    <source>
        <strain evidence="15">15085-1641.00</strain>
        <tissue evidence="15">Whole body</tissue>
    </source>
</reference>
<sequence length="402" mass="46650">MYYPQELPHPTARRPLYGNYINKTVPRHQKLAGCCKDGKFVGLMIPYLKEYCANSSVHGFRYLTDPKMRHFERRPISELIVNFPFSRFIWFLILVGTCICATIVYVDLTELYNSARVHTTIEDSMQPIFFVQFPSVGLCPRSRINWPRLQQEMPEQFLGSDASAEKKELFRSFFAAASGVHLNDMRSLGEFFENSTLAAKISQLDGLDVAKVLETLNLECTDLFTSCQWRGKPHNCCEIFELQRTEFGFCWVFNSAISEQMRQREKEDKYYPRRTAQSGPGTGLEIFMRLNKTLAMPGLRGMYIMIKQPQQWSEAARLVPHDCHNKISMVPRYTGSDMRTRVLTAKVRRCIFPDEVHDPHYKNLPGFVYWRGNCRTKCHQEHVINLCKCSPTLLFPRHQKGA</sequence>
<dbReference type="GeneID" id="111599427"/>
<keyword evidence="6 13" id="KW-1133">Transmembrane helix</keyword>
<keyword evidence="10 12" id="KW-0739">Sodium transport</keyword>
<keyword evidence="8 12" id="KW-0406">Ion transport</keyword>
<evidence type="ECO:0000256" key="8">
    <source>
        <dbReference type="ARBA" id="ARBA00023065"/>
    </source>
</evidence>
<keyword evidence="9 13" id="KW-0472">Membrane</keyword>
<dbReference type="OMA" id="ICATIVY"/>
<evidence type="ECO:0000256" key="9">
    <source>
        <dbReference type="ARBA" id="ARBA00023136"/>
    </source>
</evidence>
<comment type="similarity">
    <text evidence="2 12">Belongs to the amiloride-sensitive sodium channel (TC 1.A.6) family.</text>
</comment>
<comment type="subcellular location">
    <subcellularLocation>
        <location evidence="1">Membrane</location>
        <topology evidence="1">Multi-pass membrane protein</topology>
    </subcellularLocation>
</comment>
<accession>A0A6J2SY49</accession>
<dbReference type="Proteomes" id="UP000504633">
    <property type="component" value="Unplaced"/>
</dbReference>